<protein>
    <submittedName>
        <fullName evidence="2">Uncharacterized protein</fullName>
    </submittedName>
</protein>
<reference evidence="2" key="2">
    <citation type="journal article" date="2023" name="IMA Fungus">
        <title>Comparative genomic study of the Penicillium genus elucidates a diverse pangenome and 15 lateral gene transfer events.</title>
        <authorList>
            <person name="Petersen C."/>
            <person name="Sorensen T."/>
            <person name="Nielsen M.R."/>
            <person name="Sondergaard T.E."/>
            <person name="Sorensen J.L."/>
            <person name="Fitzpatrick D.A."/>
            <person name="Frisvad J.C."/>
            <person name="Nielsen K.L."/>
        </authorList>
    </citation>
    <scope>NUCLEOTIDE SEQUENCE</scope>
    <source>
        <strain evidence="2">IBT 26290</strain>
    </source>
</reference>
<sequence length="136" mass="14807">MGQRHNRRRTRPRSSNRRNSINQDAAPTTTIVTPGSPLAVPSTIWTPQTPPSPPAAIYHTPSAACISPGSPVAAAPALIWHYGYTAWQIRESAQRLEAGTDLEGQQYRLCGGEPGDDLSLCDRMLEYFGGLDYIDA</sequence>
<comment type="caution">
    <text evidence="2">The sequence shown here is derived from an EMBL/GenBank/DDBJ whole genome shotgun (WGS) entry which is preliminary data.</text>
</comment>
<feature type="region of interest" description="Disordered" evidence="1">
    <location>
        <begin position="1"/>
        <end position="47"/>
    </location>
</feature>
<dbReference type="RefSeq" id="XP_056543752.1">
    <property type="nucleotide sequence ID" value="XM_056688197.1"/>
</dbReference>
<keyword evidence="3" id="KW-1185">Reference proteome</keyword>
<gene>
    <name evidence="2" type="ORF">N7482_006072</name>
</gene>
<dbReference type="OrthoDB" id="4147798at2759"/>
<accession>A0A9W9LNL8</accession>
<proteinExistence type="predicted"/>
<name>A0A9W9LNL8_9EURO</name>
<reference evidence="2" key="1">
    <citation type="submission" date="2022-11" db="EMBL/GenBank/DDBJ databases">
        <authorList>
            <person name="Petersen C."/>
        </authorList>
    </citation>
    <scope>NUCLEOTIDE SEQUENCE</scope>
    <source>
        <strain evidence="2">IBT 26290</strain>
    </source>
</reference>
<evidence type="ECO:0000313" key="2">
    <source>
        <dbReference type="EMBL" id="KAJ5167291.1"/>
    </source>
</evidence>
<dbReference type="AlphaFoldDB" id="A0A9W9LNL8"/>
<dbReference type="Proteomes" id="UP001149163">
    <property type="component" value="Unassembled WGS sequence"/>
</dbReference>
<evidence type="ECO:0000256" key="1">
    <source>
        <dbReference type="SAM" id="MobiDB-lite"/>
    </source>
</evidence>
<organism evidence="2 3">
    <name type="scientific">Penicillium canariense</name>
    <dbReference type="NCBI Taxonomy" id="189055"/>
    <lineage>
        <taxon>Eukaryota</taxon>
        <taxon>Fungi</taxon>
        <taxon>Dikarya</taxon>
        <taxon>Ascomycota</taxon>
        <taxon>Pezizomycotina</taxon>
        <taxon>Eurotiomycetes</taxon>
        <taxon>Eurotiomycetidae</taxon>
        <taxon>Eurotiales</taxon>
        <taxon>Aspergillaceae</taxon>
        <taxon>Penicillium</taxon>
    </lineage>
</organism>
<evidence type="ECO:0000313" key="3">
    <source>
        <dbReference type="Proteomes" id="UP001149163"/>
    </source>
</evidence>
<feature type="compositionally biased region" description="Basic residues" evidence="1">
    <location>
        <begin position="1"/>
        <end position="16"/>
    </location>
</feature>
<dbReference type="EMBL" id="JAPQKN010000003">
    <property type="protein sequence ID" value="KAJ5167291.1"/>
    <property type="molecule type" value="Genomic_DNA"/>
</dbReference>
<feature type="compositionally biased region" description="Polar residues" evidence="1">
    <location>
        <begin position="21"/>
        <end position="33"/>
    </location>
</feature>
<dbReference type="GeneID" id="81427373"/>